<dbReference type="Proteomes" id="UP000188246">
    <property type="component" value="Chromosome"/>
</dbReference>
<dbReference type="KEGG" id="vpi:BW732_02700"/>
<keyword evidence="8" id="KW-1185">Reference proteome</keyword>
<evidence type="ECO:0000313" key="8">
    <source>
        <dbReference type="Proteomes" id="UP000188246"/>
    </source>
</evidence>
<dbReference type="NCBIfam" id="TIGR00488">
    <property type="entry name" value="bis(5'-nucleosyl)-tetraphosphatase (symmetrical) YqeK"/>
    <property type="match status" value="1"/>
</dbReference>
<evidence type="ECO:0000256" key="1">
    <source>
        <dbReference type="ARBA" id="ARBA00012506"/>
    </source>
</evidence>
<dbReference type="InterPro" id="IPR051094">
    <property type="entry name" value="Diverse_Catalytic_Enzymes"/>
</dbReference>
<reference evidence="7 8" key="1">
    <citation type="journal article" date="2010" name="Int. J. Syst. Evol. Microbiol.">
        <title>Vagococcus penaei sp. nov., isolated from spoilage microbiota of cooked shrimp (Penaeus vannamei).</title>
        <authorList>
            <person name="Jaffres E."/>
            <person name="Prevost H."/>
            <person name="Rossero A."/>
            <person name="Joffraud J.J."/>
            <person name="Dousset X."/>
        </authorList>
    </citation>
    <scope>NUCLEOTIDE SEQUENCE [LARGE SCALE GENOMIC DNA]</scope>
    <source>
        <strain evidence="7 8">CD276</strain>
    </source>
</reference>
<dbReference type="GO" id="GO:0046872">
    <property type="term" value="F:metal ion binding"/>
    <property type="evidence" value="ECO:0007669"/>
    <property type="project" value="UniProtKB-KW"/>
</dbReference>
<dbReference type="InterPro" id="IPR005249">
    <property type="entry name" value="YqeK"/>
</dbReference>
<proteinExistence type="predicted"/>
<dbReference type="AlphaFoldDB" id="A0A1Q2D4D9"/>
<keyword evidence="3" id="KW-0547">Nucleotide-binding</keyword>
<evidence type="ECO:0000256" key="5">
    <source>
        <dbReference type="ARBA" id="ARBA00023004"/>
    </source>
</evidence>
<evidence type="ECO:0000256" key="2">
    <source>
        <dbReference type="ARBA" id="ARBA00022723"/>
    </source>
</evidence>
<dbReference type="CDD" id="cd00077">
    <property type="entry name" value="HDc"/>
    <property type="match status" value="1"/>
</dbReference>
<dbReference type="EC" id="3.6.1.41" evidence="1"/>
<dbReference type="Pfam" id="PF01966">
    <property type="entry name" value="HD"/>
    <property type="match status" value="1"/>
</dbReference>
<dbReference type="GO" id="GO:0000166">
    <property type="term" value="F:nucleotide binding"/>
    <property type="evidence" value="ECO:0007669"/>
    <property type="project" value="UniProtKB-KW"/>
</dbReference>
<dbReference type="PANTHER" id="PTHR35795:SF1">
    <property type="entry name" value="BIS(5'-NUCLEOSYL)-TETRAPHOSPHATASE, SYMMETRICAL"/>
    <property type="match status" value="1"/>
</dbReference>
<evidence type="ECO:0000313" key="7">
    <source>
        <dbReference type="EMBL" id="AQP53248.1"/>
    </source>
</evidence>
<comment type="catalytic activity">
    <reaction evidence="6">
        <text>P(1),P(4)-bis(5'-adenosyl) tetraphosphate + H2O = 2 ADP + 2 H(+)</text>
        <dbReference type="Rhea" id="RHEA:24252"/>
        <dbReference type="ChEBI" id="CHEBI:15377"/>
        <dbReference type="ChEBI" id="CHEBI:15378"/>
        <dbReference type="ChEBI" id="CHEBI:58141"/>
        <dbReference type="ChEBI" id="CHEBI:456216"/>
        <dbReference type="EC" id="3.6.1.41"/>
    </reaction>
</comment>
<dbReference type="InterPro" id="IPR006674">
    <property type="entry name" value="HD_domain"/>
</dbReference>
<keyword evidence="4" id="KW-0378">Hydrolase</keyword>
<dbReference type="SUPFAM" id="SSF109604">
    <property type="entry name" value="HD-domain/PDEase-like"/>
    <property type="match status" value="1"/>
</dbReference>
<accession>A0A1Q2D4D9</accession>
<keyword evidence="2" id="KW-0479">Metal-binding</keyword>
<gene>
    <name evidence="7" type="ORF">BW732_02700</name>
</gene>
<protein>
    <recommendedName>
        <fullName evidence="1">bis(5'-nucleosyl)-tetraphosphatase (symmetrical)</fullName>
        <ecNumber evidence="1">3.6.1.41</ecNumber>
    </recommendedName>
</protein>
<name>A0A1Q2D4D9_9ENTE</name>
<sequence length="199" mass="22887">MMTEVIYTGNYFIGSRTELLERVSNQLSASRFAHICRVEKKALELAQRFDYSDLERVSITALTHDYAKERPDSEMIHYIETRGFDLSLISYGNQIWHGLVGAEIVRDELGITDSSILQAIRVHTTGSEEMSTLDKIIYVADYVEDGRDFPVVNQARELAKQSLDLAVAFETQQTLLYLIENNHKIYPKTIDTYNRWVAK</sequence>
<dbReference type="PANTHER" id="PTHR35795">
    <property type="entry name" value="SLR1885 PROTEIN"/>
    <property type="match status" value="1"/>
</dbReference>
<dbReference type="STRING" id="633807.BW732_02700"/>
<evidence type="ECO:0000256" key="3">
    <source>
        <dbReference type="ARBA" id="ARBA00022741"/>
    </source>
</evidence>
<keyword evidence="5" id="KW-0408">Iron</keyword>
<dbReference type="GO" id="GO:0008803">
    <property type="term" value="F:bis(5'-nucleosyl)-tetraphosphatase (symmetrical) activity"/>
    <property type="evidence" value="ECO:0007669"/>
    <property type="project" value="UniProtKB-EC"/>
</dbReference>
<dbReference type="EMBL" id="CP019609">
    <property type="protein sequence ID" value="AQP53248.1"/>
    <property type="molecule type" value="Genomic_DNA"/>
</dbReference>
<dbReference type="RefSeq" id="WP_077275343.1">
    <property type="nucleotide sequence ID" value="NZ_CP019609.1"/>
</dbReference>
<evidence type="ECO:0000256" key="4">
    <source>
        <dbReference type="ARBA" id="ARBA00022801"/>
    </source>
</evidence>
<organism evidence="7 8">
    <name type="scientific">Vagococcus penaei</name>
    <dbReference type="NCBI Taxonomy" id="633807"/>
    <lineage>
        <taxon>Bacteria</taxon>
        <taxon>Bacillati</taxon>
        <taxon>Bacillota</taxon>
        <taxon>Bacilli</taxon>
        <taxon>Lactobacillales</taxon>
        <taxon>Enterococcaceae</taxon>
        <taxon>Vagococcus</taxon>
    </lineage>
</organism>
<dbReference type="Gene3D" id="1.10.3210.10">
    <property type="entry name" value="Hypothetical protein af1432"/>
    <property type="match status" value="1"/>
</dbReference>
<dbReference type="InterPro" id="IPR003607">
    <property type="entry name" value="HD/PDEase_dom"/>
</dbReference>
<evidence type="ECO:0000256" key="6">
    <source>
        <dbReference type="ARBA" id="ARBA00049417"/>
    </source>
</evidence>